<feature type="region of interest" description="Disordered" evidence="1">
    <location>
        <begin position="1"/>
        <end position="23"/>
    </location>
</feature>
<organism evidence="2 3">
    <name type="scientific">Moniliophthora roreri</name>
    <name type="common">Frosty pod rot fungus</name>
    <name type="synonym">Monilia roreri</name>
    <dbReference type="NCBI Taxonomy" id="221103"/>
    <lineage>
        <taxon>Eukaryota</taxon>
        <taxon>Fungi</taxon>
        <taxon>Dikarya</taxon>
        <taxon>Basidiomycota</taxon>
        <taxon>Agaricomycotina</taxon>
        <taxon>Agaricomycetes</taxon>
        <taxon>Agaricomycetidae</taxon>
        <taxon>Agaricales</taxon>
        <taxon>Marasmiineae</taxon>
        <taxon>Marasmiaceae</taxon>
        <taxon>Moniliophthora</taxon>
    </lineage>
</organism>
<sequence>MRLNKHDYSPTSPSQSLPQQYQNPRETLMNRQITPLHPTTPPIINYDSLPITSSPPPLYHPNRVTMNKEISVWDVEDSDDKDDETEPKNRSRIPMPHTTVWTEEVYEQLSALCVDWRDTAPSTVGITLAQSAPIVHLDISLETAVTEEGLDELHDDTIPSVIQLLMTILQTISRGTTRSVETENPEPSNEDPSEEADDEAPNALIVVDLGEEEGPRYFFAVTRPPFFEEEWLHMGWLITSVDARA</sequence>
<feature type="compositionally biased region" description="Acidic residues" evidence="1">
    <location>
        <begin position="188"/>
        <end position="200"/>
    </location>
</feature>
<feature type="compositionally biased region" description="Low complexity" evidence="1">
    <location>
        <begin position="9"/>
        <end position="23"/>
    </location>
</feature>
<evidence type="ECO:0000313" key="2">
    <source>
        <dbReference type="EMBL" id="KTB45299.1"/>
    </source>
</evidence>
<proteinExistence type="predicted"/>
<comment type="caution">
    <text evidence="2">The sequence shown here is derived from an EMBL/GenBank/DDBJ whole genome shotgun (WGS) entry which is preliminary data.</text>
</comment>
<reference evidence="2 3" key="1">
    <citation type="submission" date="2015-12" db="EMBL/GenBank/DDBJ databases">
        <title>Draft genome sequence of Moniliophthora roreri, the causal agent of frosty pod rot of cacao.</title>
        <authorList>
            <person name="Aime M.C."/>
            <person name="Diaz-Valderrama J.R."/>
            <person name="Kijpornyongpan T."/>
            <person name="Phillips-Mora W."/>
        </authorList>
    </citation>
    <scope>NUCLEOTIDE SEQUENCE [LARGE SCALE GENOMIC DNA]</scope>
    <source>
        <strain evidence="2 3">MCA 2952</strain>
    </source>
</reference>
<feature type="compositionally biased region" description="Acidic residues" evidence="1">
    <location>
        <begin position="74"/>
        <end position="85"/>
    </location>
</feature>
<feature type="region of interest" description="Disordered" evidence="1">
    <location>
        <begin position="175"/>
        <end position="201"/>
    </location>
</feature>
<dbReference type="AlphaFoldDB" id="A0A0W0G9R6"/>
<dbReference type="EMBL" id="LATX01000729">
    <property type="protein sequence ID" value="KTB45299.1"/>
    <property type="molecule type" value="Genomic_DNA"/>
</dbReference>
<accession>A0A0W0G9R6</accession>
<evidence type="ECO:0000256" key="1">
    <source>
        <dbReference type="SAM" id="MobiDB-lite"/>
    </source>
</evidence>
<gene>
    <name evidence="2" type="ORF">WG66_2121</name>
</gene>
<dbReference type="Proteomes" id="UP000054988">
    <property type="component" value="Unassembled WGS sequence"/>
</dbReference>
<name>A0A0W0G9R6_MONRR</name>
<feature type="region of interest" description="Disordered" evidence="1">
    <location>
        <begin position="74"/>
        <end position="94"/>
    </location>
</feature>
<protein>
    <submittedName>
        <fullName evidence="2">Uncharacterized protein</fullName>
    </submittedName>
</protein>
<evidence type="ECO:0000313" key="3">
    <source>
        <dbReference type="Proteomes" id="UP000054988"/>
    </source>
</evidence>